<dbReference type="PANTHER" id="PTHR36439">
    <property type="entry name" value="BLL4334 PROTEIN"/>
    <property type="match status" value="1"/>
</dbReference>
<reference evidence="1 2" key="1">
    <citation type="submission" date="2019-12" db="EMBL/GenBank/DDBJ databases">
        <title>Maritimibacter sp. nov. sp. isolated from sea sand.</title>
        <authorList>
            <person name="Kim J."/>
            <person name="Jeong S.E."/>
            <person name="Jung H.S."/>
            <person name="Jeon C.O."/>
        </authorList>
    </citation>
    <scope>NUCLEOTIDE SEQUENCE [LARGE SCALE GENOMIC DNA]</scope>
    <source>
        <strain evidence="1 2">DP07</strain>
    </source>
</reference>
<name>A0A845M2U4_9RHOB</name>
<evidence type="ECO:0000313" key="1">
    <source>
        <dbReference type="EMBL" id="MZR13886.1"/>
    </source>
</evidence>
<dbReference type="PANTHER" id="PTHR36439:SF1">
    <property type="entry name" value="DUF1697 DOMAIN-CONTAINING PROTEIN"/>
    <property type="match status" value="1"/>
</dbReference>
<dbReference type="AlphaFoldDB" id="A0A845M2U4"/>
<sequence>MNTWVVLLRGVNVGGTGRLPMADLRAHIAALGGHAPETYVQSGNAVFSGAVDPDAFSRSLSDRIAQHHGHTPRVLVLPAETLIRALAAFPFAEARDRPKTGHVWFCAEDPVSPDLEGLAAVAGPRERFALEGRWFFLDAPGGIGRSKLAAKVERSLGVAATARNLNTVMALERMAAAR</sequence>
<evidence type="ECO:0000313" key="2">
    <source>
        <dbReference type="Proteomes" id="UP000467322"/>
    </source>
</evidence>
<proteinExistence type="predicted"/>
<dbReference type="PIRSF" id="PIRSF008502">
    <property type="entry name" value="UCP008502"/>
    <property type="match status" value="1"/>
</dbReference>
<organism evidence="1 2">
    <name type="scientific">Maritimibacter harenae</name>
    <dbReference type="NCBI Taxonomy" id="2606218"/>
    <lineage>
        <taxon>Bacteria</taxon>
        <taxon>Pseudomonadati</taxon>
        <taxon>Pseudomonadota</taxon>
        <taxon>Alphaproteobacteria</taxon>
        <taxon>Rhodobacterales</taxon>
        <taxon>Roseobacteraceae</taxon>
        <taxon>Maritimibacter</taxon>
    </lineage>
</organism>
<dbReference type="Proteomes" id="UP000467322">
    <property type="component" value="Unassembled WGS sequence"/>
</dbReference>
<dbReference type="Gene3D" id="3.30.70.1280">
    <property type="entry name" value="SP0830-like domains"/>
    <property type="match status" value="1"/>
</dbReference>
<comment type="caution">
    <text evidence="1">The sequence shown here is derived from an EMBL/GenBank/DDBJ whole genome shotgun (WGS) entry which is preliminary data.</text>
</comment>
<gene>
    <name evidence="1" type="ORF">GQE99_12770</name>
</gene>
<protein>
    <submittedName>
        <fullName evidence="1">DUF1697 domain-containing protein</fullName>
    </submittedName>
</protein>
<accession>A0A845M2U4</accession>
<dbReference type="EMBL" id="WTUX01000017">
    <property type="protein sequence ID" value="MZR13886.1"/>
    <property type="molecule type" value="Genomic_DNA"/>
</dbReference>
<keyword evidence="2" id="KW-1185">Reference proteome</keyword>
<dbReference type="InterPro" id="IPR012545">
    <property type="entry name" value="DUF1697"/>
</dbReference>
<dbReference type="SUPFAM" id="SSF160379">
    <property type="entry name" value="SP0830-like"/>
    <property type="match status" value="1"/>
</dbReference>
<dbReference type="RefSeq" id="WP_161352019.1">
    <property type="nucleotide sequence ID" value="NZ_WTUX01000017.1"/>
</dbReference>
<dbReference type="Pfam" id="PF08002">
    <property type="entry name" value="DUF1697"/>
    <property type="match status" value="1"/>
</dbReference>